<evidence type="ECO:0000256" key="1">
    <source>
        <dbReference type="SAM" id="Coils"/>
    </source>
</evidence>
<keyword evidence="4" id="KW-1185">Reference proteome</keyword>
<dbReference type="AlphaFoldDB" id="A0ABC9VFK9"/>
<feature type="region of interest" description="Disordered" evidence="2">
    <location>
        <begin position="485"/>
        <end position="509"/>
    </location>
</feature>
<reference evidence="3 4" key="1">
    <citation type="journal article" date="2014" name="Appl. Microbiol. Biotechnol.">
        <title>Transformable facultative thermophile Geobacillus stearothermophilus NUB3621 as a host strain for metabolic engineering.</title>
        <authorList>
            <person name="Blanchard K."/>
            <person name="Robic S."/>
            <person name="Matsumura I."/>
        </authorList>
    </citation>
    <scope>NUCLEOTIDE SEQUENCE [LARGE SCALE GENOMIC DNA]</scope>
    <source>
        <strain evidence="3 4">NUB3621</strain>
    </source>
</reference>
<keyword evidence="1" id="KW-0175">Coiled coil</keyword>
<dbReference type="PANTHER" id="PTHR23159:SF31">
    <property type="entry name" value="CENTROSOME-ASSOCIATED PROTEIN CEP250 ISOFORM X1"/>
    <property type="match status" value="1"/>
</dbReference>
<feature type="coiled-coil region" evidence="1">
    <location>
        <begin position="37"/>
        <end position="371"/>
    </location>
</feature>
<dbReference type="EMBL" id="AOTZ01000004">
    <property type="protein sequence ID" value="EZP77279.1"/>
    <property type="molecule type" value="Genomic_DNA"/>
</dbReference>
<organism evidence="3 4">
    <name type="scientific">Parageobacillus genomosp. 1</name>
    <dbReference type="NCBI Taxonomy" id="1295642"/>
    <lineage>
        <taxon>Bacteria</taxon>
        <taxon>Bacillati</taxon>
        <taxon>Bacillota</taxon>
        <taxon>Bacilli</taxon>
        <taxon>Bacillales</taxon>
        <taxon>Anoxybacillaceae</taxon>
        <taxon>Parageobacillus</taxon>
    </lineage>
</organism>
<comment type="caution">
    <text evidence="3">The sequence shown here is derived from an EMBL/GenBank/DDBJ whole genome shotgun (WGS) entry which is preliminary data.</text>
</comment>
<evidence type="ECO:0000313" key="4">
    <source>
        <dbReference type="Proteomes" id="UP000023566"/>
    </source>
</evidence>
<sequence>MNEEHKSIQLEQKIIHLKSEVEKYKTMLASFQSDQQWNHLQEQIEQLTTENAQLKEKCHDYEETISTQNHEMDRLATELEETKKENRLLHDEIKELKNENFVFQQKVEADEEKIQSLLSDLSNYKQRMEQLTPENAQLKEKCHDYEETISTQNHQIDRLSTELEETKKENRLLHDEIQELRNENLVLQKKVEANEEKIQSLLSDLSNYKQRMDQLTTENAQLKEKCHNYEETISTQNHQIDRLSTELEETKKENRLLHEEIQELRNENFVFQQKVEADEEKIQSLLNDLSNYKQRQAELEKEKEILKEKTQSLERELSSHRALMNEYLSFKSKLESFTSWVERIKTMEKNYDFLKENIDKVLKDFEEFKDALFTQKQETEDLKEEVRILTQKFHAIEEMLSQLDKDKQKDMVVLQKHILHQHVEIETLLEKTSHFAKEIEKISKQLSELTERMGQKSKDSQNPEMNEMKQMLSQLVQLLTTQQETPHVEEKPKEITPSPKSPVIKKNTENTIPPVNSFLKLQEFIDETTQPIIVSPVKKKGQNQMNPTTSNVYPQKSIQIKNVRIETQPFQNTRQPFRHKQSGEDDDKSPNLVTPTLLCTNTRDNHSDIEILDIPESTSELRAATEEEPITSEHIEEEVSEQLAAHPVMSKQTEEEAHCDTVTIVSEDHTAVQEEENEIIDDREILEEMKSENQETEDKHLNEKDETNVLSPAESAAASIMAENVQETLEIEINDFSNEEIQATTPNPPAELSFHDEPAKTSSETQDMVLRNETTFLKAEDESIEEDLENKKRGFFSLLKKAKIFK</sequence>
<accession>A0ABC9VFK9</accession>
<dbReference type="SUPFAM" id="SSF58100">
    <property type="entry name" value="Bacterial hemolysins"/>
    <property type="match status" value="1"/>
</dbReference>
<dbReference type="PANTHER" id="PTHR23159">
    <property type="entry name" value="CENTROSOMAL PROTEIN 2"/>
    <property type="match status" value="1"/>
</dbReference>
<dbReference type="RefSeq" id="WP_070104935.1">
    <property type="nucleotide sequence ID" value="NZ_CM002692.1"/>
</dbReference>
<evidence type="ECO:0000313" key="3">
    <source>
        <dbReference type="EMBL" id="EZP77279.1"/>
    </source>
</evidence>
<protein>
    <submittedName>
        <fullName evidence="3">Uncharacterized protein</fullName>
    </submittedName>
</protein>
<dbReference type="SUPFAM" id="SSF57997">
    <property type="entry name" value="Tropomyosin"/>
    <property type="match status" value="1"/>
</dbReference>
<feature type="region of interest" description="Disordered" evidence="2">
    <location>
        <begin position="740"/>
        <end position="766"/>
    </location>
</feature>
<feature type="coiled-coil region" evidence="1">
    <location>
        <begin position="672"/>
        <end position="706"/>
    </location>
</feature>
<evidence type="ECO:0000256" key="2">
    <source>
        <dbReference type="SAM" id="MobiDB-lite"/>
    </source>
</evidence>
<name>A0ABC9VFK9_9BACL</name>
<dbReference type="Gene3D" id="1.10.287.1490">
    <property type="match status" value="2"/>
</dbReference>
<dbReference type="Proteomes" id="UP000023566">
    <property type="component" value="Chromosome"/>
</dbReference>
<feature type="region of interest" description="Disordered" evidence="2">
    <location>
        <begin position="573"/>
        <end position="592"/>
    </location>
</feature>
<proteinExistence type="predicted"/>
<gene>
    <name evidence="3" type="ORF">H839_06559</name>
</gene>